<keyword evidence="1" id="KW-0812">Transmembrane</keyword>
<evidence type="ECO:0000256" key="1">
    <source>
        <dbReference type="SAM" id="Phobius"/>
    </source>
</evidence>
<dbReference type="AlphaFoldDB" id="A0A833DTA1"/>
<evidence type="ECO:0000313" key="3">
    <source>
        <dbReference type="Proteomes" id="UP000605805"/>
    </source>
</evidence>
<feature type="transmembrane region" description="Helical" evidence="1">
    <location>
        <begin position="5"/>
        <end position="25"/>
    </location>
</feature>
<dbReference type="Proteomes" id="UP000605805">
    <property type="component" value="Unassembled WGS sequence"/>
</dbReference>
<keyword evidence="1" id="KW-0472">Membrane</keyword>
<evidence type="ECO:0000313" key="2">
    <source>
        <dbReference type="EMBL" id="HIP57082.1"/>
    </source>
</evidence>
<gene>
    <name evidence="2" type="ORF">EYH02_03315</name>
</gene>
<keyword evidence="1" id="KW-1133">Transmembrane helix</keyword>
<accession>A0A833DTA1</accession>
<sequence length="220" mass="24175">MEFRLVVIGLNVIAIAIILSVVGWVNNSYSLIGVAFSIMVFGIVSLVLGLGYRAPGIEFLKIFYDSMRSAIMKLAEDLHLANHKIYALPGDDYVYIVLLRGTKLPSKVEPVIGMVGDEPYVALQIPSVQTLREGVNEALNDILVDRYAIASSIRVSQLDNVYRVRVSGISSDIRDLLVKPLSPISILILTTITQVIGKPVLLLNEQANDGELQLEIKVIE</sequence>
<comment type="caution">
    <text evidence="2">The sequence shown here is derived from an EMBL/GenBank/DDBJ whole genome shotgun (WGS) entry which is preliminary data.</text>
</comment>
<organism evidence="2 3">
    <name type="scientific">Ignisphaera aggregans</name>
    <dbReference type="NCBI Taxonomy" id="334771"/>
    <lineage>
        <taxon>Archaea</taxon>
        <taxon>Thermoproteota</taxon>
        <taxon>Thermoprotei</taxon>
        <taxon>Desulfurococcales</taxon>
        <taxon>Desulfurococcaceae</taxon>
        <taxon>Ignisphaera</taxon>
    </lineage>
</organism>
<proteinExistence type="predicted"/>
<reference evidence="2" key="1">
    <citation type="journal article" date="2020" name="ISME J.">
        <title>Gammaproteobacteria mediating utilization of methyl-, sulfur- and petroleum organic compounds in deep ocean hydrothermal plumes.</title>
        <authorList>
            <person name="Zhou Z."/>
            <person name="Liu Y."/>
            <person name="Pan J."/>
            <person name="Cron B.R."/>
            <person name="Toner B.M."/>
            <person name="Anantharaman K."/>
            <person name="Breier J.A."/>
            <person name="Dick G.J."/>
            <person name="Li M."/>
        </authorList>
    </citation>
    <scope>NUCLEOTIDE SEQUENCE</scope>
    <source>
        <strain evidence="2">SZUA-1435</strain>
    </source>
</reference>
<name>A0A833DTA1_9CREN</name>
<feature type="transmembrane region" description="Helical" evidence="1">
    <location>
        <begin position="31"/>
        <end position="52"/>
    </location>
</feature>
<protein>
    <submittedName>
        <fullName evidence="2">Uncharacterized protein</fullName>
    </submittedName>
</protein>
<dbReference type="EMBL" id="DQTV01000061">
    <property type="protein sequence ID" value="HIP57082.1"/>
    <property type="molecule type" value="Genomic_DNA"/>
</dbReference>